<feature type="domain" description="GapR-like DNA-binding" evidence="1">
    <location>
        <begin position="116"/>
        <end position="154"/>
    </location>
</feature>
<protein>
    <recommendedName>
        <fullName evidence="1">GapR-like DNA-binding domain-containing protein</fullName>
    </recommendedName>
</protein>
<evidence type="ECO:0000313" key="2">
    <source>
        <dbReference type="EMBL" id="SNT41474.1"/>
    </source>
</evidence>
<dbReference type="GO" id="GO:0003677">
    <property type="term" value="F:DNA binding"/>
    <property type="evidence" value="ECO:0007669"/>
    <property type="project" value="InterPro"/>
</dbReference>
<dbReference type="EMBL" id="FZON01000158">
    <property type="protein sequence ID" value="SNT41474.1"/>
    <property type="molecule type" value="Genomic_DNA"/>
</dbReference>
<dbReference type="InterPro" id="IPR036397">
    <property type="entry name" value="RNaseH_sf"/>
</dbReference>
<evidence type="ECO:0000259" key="1">
    <source>
        <dbReference type="Pfam" id="PF10073"/>
    </source>
</evidence>
<dbReference type="InterPro" id="IPR012337">
    <property type="entry name" value="RNaseH-like_sf"/>
</dbReference>
<name>A0A239MH94_9RHOB</name>
<dbReference type="Gene3D" id="3.30.420.10">
    <property type="entry name" value="Ribonuclease H-like superfamily/Ribonuclease H"/>
    <property type="match status" value="1"/>
</dbReference>
<feature type="non-terminal residue" evidence="2">
    <location>
        <position position="1"/>
    </location>
</feature>
<accession>A0A239MH94</accession>
<dbReference type="AlphaFoldDB" id="A0A239MH94"/>
<dbReference type="SUPFAM" id="SSF53098">
    <property type="entry name" value="Ribonuclease H-like"/>
    <property type="match status" value="1"/>
</dbReference>
<organism evidence="2 3">
    <name type="scientific">Antarctobacter heliothermus</name>
    <dbReference type="NCBI Taxonomy" id="74033"/>
    <lineage>
        <taxon>Bacteria</taxon>
        <taxon>Pseudomonadati</taxon>
        <taxon>Pseudomonadota</taxon>
        <taxon>Alphaproteobacteria</taxon>
        <taxon>Rhodobacterales</taxon>
        <taxon>Roseobacteraceae</taxon>
        <taxon>Antarctobacter</taxon>
    </lineage>
</organism>
<reference evidence="2 3" key="1">
    <citation type="submission" date="2017-06" db="EMBL/GenBank/DDBJ databases">
        <authorList>
            <person name="Kim H.J."/>
            <person name="Triplett B.A."/>
        </authorList>
    </citation>
    <scope>NUCLEOTIDE SEQUENCE [LARGE SCALE GENOMIC DNA]</scope>
    <source>
        <strain evidence="2 3">DSM 11445</strain>
    </source>
</reference>
<dbReference type="Pfam" id="PF10073">
    <property type="entry name" value="GapR_DNA-bd"/>
    <property type="match status" value="1"/>
</dbReference>
<dbReference type="InterPro" id="IPR046367">
    <property type="entry name" value="GapR-like_DNA-bd"/>
</dbReference>
<proteinExistence type="predicted"/>
<evidence type="ECO:0000313" key="3">
    <source>
        <dbReference type="Proteomes" id="UP000198440"/>
    </source>
</evidence>
<gene>
    <name evidence="2" type="ORF">SAMN04488078_11583</name>
</gene>
<sequence>PREHHPHQCKGVIVGRRSPRYGVKIACLFTVNRTVVTGFSFFCDEDDTAYYVNLMHADVENRLPWSEAKQILDARREDAHWVCHNAPFEITMMQTSLNYELDNVICTLQMAVSAFNADQYDTKVLRRVISERRRDADDIAEEEAVLEMYKAALGMA</sequence>
<dbReference type="Proteomes" id="UP000198440">
    <property type="component" value="Unassembled WGS sequence"/>
</dbReference>